<dbReference type="Gene3D" id="1.10.10.10">
    <property type="entry name" value="Winged helix-like DNA-binding domain superfamily/Winged helix DNA-binding domain"/>
    <property type="match status" value="1"/>
</dbReference>
<reference evidence="12 13" key="1">
    <citation type="submission" date="2019-03" db="EMBL/GenBank/DDBJ databases">
        <title>Metabolic potential of uncultured bacteria and archaea associated with petroleum seepage in deep-sea sediments.</title>
        <authorList>
            <person name="Dong X."/>
            <person name="Hubert C."/>
        </authorList>
    </citation>
    <scope>NUCLEOTIDE SEQUENCE [LARGE SCALE GENOMIC DNA]</scope>
    <source>
        <strain evidence="12">E29_bin52</strain>
    </source>
</reference>
<organism evidence="12 13">
    <name type="scientific">Aerophobetes bacterium</name>
    <dbReference type="NCBI Taxonomy" id="2030807"/>
    <lineage>
        <taxon>Bacteria</taxon>
        <taxon>Candidatus Aerophobota</taxon>
    </lineage>
</organism>
<comment type="caution">
    <text evidence="12">The sequence shown here is derived from an EMBL/GenBank/DDBJ whole genome shotgun (WGS) entry which is preliminary data.</text>
</comment>
<evidence type="ECO:0000256" key="4">
    <source>
        <dbReference type="ARBA" id="ARBA00022491"/>
    </source>
</evidence>
<comment type="subcellular location">
    <subcellularLocation>
        <location evidence="1">Cytoplasm</location>
    </subcellularLocation>
</comment>
<comment type="cofactor">
    <cofactor evidence="11">
        <name>Mn(2+)</name>
        <dbReference type="ChEBI" id="CHEBI:29035"/>
    </cofactor>
    <cofactor evidence="11">
        <name>Fe(2+)</name>
        <dbReference type="ChEBI" id="CHEBI:29033"/>
    </cofactor>
    <text evidence="11">Binds 1 Mn(2+) or Fe(2+) ion per subunit.</text>
</comment>
<dbReference type="GO" id="GO:0005737">
    <property type="term" value="C:cytoplasm"/>
    <property type="evidence" value="ECO:0007669"/>
    <property type="project" value="UniProtKB-SubCell"/>
</dbReference>
<keyword evidence="8" id="KW-0238">DNA-binding</keyword>
<dbReference type="AlphaFoldDB" id="A0A523W6J4"/>
<name>A0A523W6J4_UNCAE</name>
<keyword evidence="11" id="KW-0408">Iron</keyword>
<evidence type="ECO:0000313" key="13">
    <source>
        <dbReference type="Proteomes" id="UP000319130"/>
    </source>
</evidence>
<keyword evidence="7" id="KW-0805">Transcription regulation</keyword>
<dbReference type="CDD" id="cd07153">
    <property type="entry name" value="Fur_like"/>
    <property type="match status" value="1"/>
</dbReference>
<evidence type="ECO:0000256" key="6">
    <source>
        <dbReference type="ARBA" id="ARBA00022833"/>
    </source>
</evidence>
<evidence type="ECO:0000256" key="9">
    <source>
        <dbReference type="ARBA" id="ARBA00023163"/>
    </source>
</evidence>
<dbReference type="InterPro" id="IPR036388">
    <property type="entry name" value="WH-like_DNA-bd_sf"/>
</dbReference>
<dbReference type="GO" id="GO:0000976">
    <property type="term" value="F:transcription cis-regulatory region binding"/>
    <property type="evidence" value="ECO:0007669"/>
    <property type="project" value="TreeGrafter"/>
</dbReference>
<evidence type="ECO:0000256" key="2">
    <source>
        <dbReference type="ARBA" id="ARBA00007957"/>
    </source>
</evidence>
<dbReference type="InterPro" id="IPR043135">
    <property type="entry name" value="Fur_C"/>
</dbReference>
<evidence type="ECO:0000256" key="10">
    <source>
        <dbReference type="PIRSR" id="PIRSR602481-1"/>
    </source>
</evidence>
<dbReference type="InterPro" id="IPR036390">
    <property type="entry name" value="WH_DNA-bd_sf"/>
</dbReference>
<keyword evidence="4" id="KW-0678">Repressor</keyword>
<feature type="binding site" evidence="10">
    <location>
        <position position="144"/>
    </location>
    <ligand>
        <name>Zn(2+)</name>
        <dbReference type="ChEBI" id="CHEBI:29105"/>
    </ligand>
</feature>
<keyword evidence="6 10" id="KW-0862">Zinc</keyword>
<feature type="binding site" evidence="11">
    <location>
        <position position="113"/>
    </location>
    <ligand>
        <name>Fe cation</name>
        <dbReference type="ChEBI" id="CHEBI:24875"/>
    </ligand>
</feature>
<feature type="binding site" evidence="11">
    <location>
        <position position="92"/>
    </location>
    <ligand>
        <name>Fe cation</name>
        <dbReference type="ChEBI" id="CHEBI:24875"/>
    </ligand>
</feature>
<feature type="binding site" evidence="10">
    <location>
        <position position="98"/>
    </location>
    <ligand>
        <name>Zn(2+)</name>
        <dbReference type="ChEBI" id="CHEBI:29105"/>
    </ligand>
</feature>
<keyword evidence="5 10" id="KW-0479">Metal-binding</keyword>
<dbReference type="GO" id="GO:0008270">
    <property type="term" value="F:zinc ion binding"/>
    <property type="evidence" value="ECO:0007669"/>
    <property type="project" value="TreeGrafter"/>
</dbReference>
<evidence type="ECO:0000256" key="11">
    <source>
        <dbReference type="PIRSR" id="PIRSR602481-2"/>
    </source>
</evidence>
<comment type="cofactor">
    <cofactor evidence="10">
        <name>Zn(2+)</name>
        <dbReference type="ChEBI" id="CHEBI:29105"/>
    </cofactor>
    <text evidence="10">Binds 1 zinc ion per subunit.</text>
</comment>
<dbReference type="InterPro" id="IPR002481">
    <property type="entry name" value="FUR"/>
</dbReference>
<protein>
    <submittedName>
        <fullName evidence="12">Transcriptional repressor</fullName>
    </submittedName>
</protein>
<dbReference type="Proteomes" id="UP000319130">
    <property type="component" value="Unassembled WGS sequence"/>
</dbReference>
<feature type="binding site" evidence="10">
    <location>
        <position position="147"/>
    </location>
    <ligand>
        <name>Zn(2+)</name>
        <dbReference type="ChEBI" id="CHEBI:29105"/>
    </ligand>
</feature>
<proteinExistence type="inferred from homology"/>
<accession>A0A523W6J4</accession>
<dbReference type="FunFam" id="1.10.10.10:FF:000007">
    <property type="entry name" value="Ferric uptake regulation protein"/>
    <property type="match status" value="1"/>
</dbReference>
<dbReference type="GO" id="GO:0003700">
    <property type="term" value="F:DNA-binding transcription factor activity"/>
    <property type="evidence" value="ECO:0007669"/>
    <property type="project" value="InterPro"/>
</dbReference>
<evidence type="ECO:0000256" key="8">
    <source>
        <dbReference type="ARBA" id="ARBA00023125"/>
    </source>
</evidence>
<dbReference type="GO" id="GO:0045892">
    <property type="term" value="P:negative regulation of DNA-templated transcription"/>
    <property type="evidence" value="ECO:0007669"/>
    <property type="project" value="TreeGrafter"/>
</dbReference>
<evidence type="ECO:0000256" key="5">
    <source>
        <dbReference type="ARBA" id="ARBA00022723"/>
    </source>
</evidence>
<sequence length="148" mass="16969">MAGPPWLHGRLRNAGFRLTLPREAILNVFAENPKHLSAEEVFLSVHEKYPGVGLATVYRTVDLLTQVGLVFKFDFGDGKSRYELASEAVKGHHHHMVCTRCGRIVDYSDFMEEEVKFIKGLEAELSKKHRFRIVKHQIHFYGLCEGCR</sequence>
<feature type="binding site" evidence="10">
    <location>
        <position position="101"/>
    </location>
    <ligand>
        <name>Zn(2+)</name>
        <dbReference type="ChEBI" id="CHEBI:29105"/>
    </ligand>
</feature>
<dbReference type="SUPFAM" id="SSF46785">
    <property type="entry name" value="Winged helix' DNA-binding domain"/>
    <property type="match status" value="1"/>
</dbReference>
<keyword evidence="3" id="KW-0963">Cytoplasm</keyword>
<feature type="binding site" evidence="11">
    <location>
        <position position="136"/>
    </location>
    <ligand>
        <name>Fe cation</name>
        <dbReference type="ChEBI" id="CHEBI:24875"/>
    </ligand>
</feature>
<comment type="similarity">
    <text evidence="2">Belongs to the Fur family.</text>
</comment>
<keyword evidence="9" id="KW-0804">Transcription</keyword>
<evidence type="ECO:0000256" key="7">
    <source>
        <dbReference type="ARBA" id="ARBA00023015"/>
    </source>
</evidence>
<evidence type="ECO:0000313" key="12">
    <source>
        <dbReference type="EMBL" id="TET62622.1"/>
    </source>
</evidence>
<dbReference type="Gene3D" id="3.30.1490.190">
    <property type="match status" value="1"/>
</dbReference>
<gene>
    <name evidence="12" type="ORF">E3J48_03975</name>
</gene>
<dbReference type="Pfam" id="PF01475">
    <property type="entry name" value="FUR"/>
    <property type="match status" value="1"/>
</dbReference>
<dbReference type="PANTHER" id="PTHR33202">
    <property type="entry name" value="ZINC UPTAKE REGULATION PROTEIN"/>
    <property type="match status" value="1"/>
</dbReference>
<dbReference type="EMBL" id="SOIZ01000173">
    <property type="protein sequence ID" value="TET62622.1"/>
    <property type="molecule type" value="Genomic_DNA"/>
</dbReference>
<evidence type="ECO:0000256" key="1">
    <source>
        <dbReference type="ARBA" id="ARBA00004496"/>
    </source>
</evidence>
<evidence type="ECO:0000256" key="3">
    <source>
        <dbReference type="ARBA" id="ARBA00022490"/>
    </source>
</evidence>
<dbReference type="PANTHER" id="PTHR33202:SF7">
    <property type="entry name" value="FERRIC UPTAKE REGULATION PROTEIN"/>
    <property type="match status" value="1"/>
</dbReference>
<dbReference type="GO" id="GO:1900376">
    <property type="term" value="P:regulation of secondary metabolite biosynthetic process"/>
    <property type="evidence" value="ECO:0007669"/>
    <property type="project" value="TreeGrafter"/>
</dbReference>